<dbReference type="Pfam" id="PF16123">
    <property type="entry name" value="HAGH_C"/>
    <property type="match status" value="1"/>
</dbReference>
<evidence type="ECO:0000259" key="10">
    <source>
        <dbReference type="SMART" id="SM00849"/>
    </source>
</evidence>
<name>A0A1J5RC18_9ZZZZ</name>
<dbReference type="InterPro" id="IPR032282">
    <property type="entry name" value="HAGH_C"/>
</dbReference>
<dbReference type="Pfam" id="PF00753">
    <property type="entry name" value="Lactamase_B"/>
    <property type="match status" value="1"/>
</dbReference>
<dbReference type="PANTHER" id="PTHR43705:SF1">
    <property type="entry name" value="HYDROXYACYLGLUTATHIONE HYDROLASE GLOB"/>
    <property type="match status" value="1"/>
</dbReference>
<dbReference type="EC" id="3.1.2.6" evidence="5"/>
<evidence type="ECO:0000256" key="1">
    <source>
        <dbReference type="ARBA" id="ARBA00001623"/>
    </source>
</evidence>
<reference evidence="11" key="1">
    <citation type="submission" date="2016-10" db="EMBL/GenBank/DDBJ databases">
        <title>Sequence of Gallionella enrichment culture.</title>
        <authorList>
            <person name="Poehlein A."/>
            <person name="Muehling M."/>
            <person name="Daniel R."/>
        </authorList>
    </citation>
    <scope>NUCLEOTIDE SEQUENCE</scope>
</reference>
<comment type="cofactor">
    <cofactor evidence="2">
        <name>Zn(2+)</name>
        <dbReference type="ChEBI" id="CHEBI:29105"/>
    </cofactor>
</comment>
<evidence type="ECO:0000256" key="3">
    <source>
        <dbReference type="ARBA" id="ARBA00004963"/>
    </source>
</evidence>
<dbReference type="InterPro" id="IPR050110">
    <property type="entry name" value="Glyoxalase_II_hydrolase"/>
</dbReference>
<evidence type="ECO:0000256" key="8">
    <source>
        <dbReference type="ARBA" id="ARBA00022833"/>
    </source>
</evidence>
<keyword evidence="8" id="KW-0862">Zinc</keyword>
<dbReference type="InterPro" id="IPR036866">
    <property type="entry name" value="RibonucZ/Hydroxyglut_hydro"/>
</dbReference>
<dbReference type="PANTHER" id="PTHR43705">
    <property type="entry name" value="HYDROXYACYLGLUTATHIONE HYDROLASE"/>
    <property type="match status" value="1"/>
</dbReference>
<evidence type="ECO:0000256" key="2">
    <source>
        <dbReference type="ARBA" id="ARBA00001947"/>
    </source>
</evidence>
<sequence>MLSHLKIIPIPAFQDNYIWLIHNDVEAIVVDPGDAEVVCETLIRLKLQLVSILITHHHHDHIDGVTALMSQYPATTVFAPKQEKYQFNHTPVNESDVIEFKTLDLQFTIIKLPGHTLGHIAYYAHTKDQHNLLFCGDTLFGAGCGRLFEGTPEQMYASLQKLASLPSNTQVYSAHEYTLHNISFALTLEPNNLALIERQLKTFRLRDLQQPSLPSTIGLELATNPFLRCFSSEIQSSIGLVNASNLQVFSTIRELRNHY</sequence>
<evidence type="ECO:0000256" key="6">
    <source>
        <dbReference type="ARBA" id="ARBA00022723"/>
    </source>
</evidence>
<dbReference type="InterPro" id="IPR017782">
    <property type="entry name" value="Hydroxyacylglutathione_Hdrlase"/>
</dbReference>
<dbReference type="AlphaFoldDB" id="A0A1J5RC18"/>
<dbReference type="Gene3D" id="3.60.15.10">
    <property type="entry name" value="Ribonuclease Z/Hydroxyacylglutathione hydrolase-like"/>
    <property type="match status" value="1"/>
</dbReference>
<dbReference type="InterPro" id="IPR001279">
    <property type="entry name" value="Metallo-B-lactamas"/>
</dbReference>
<gene>
    <name evidence="11" type="primary">gloB_12</name>
    <name evidence="11" type="ORF">GALL_285440</name>
</gene>
<evidence type="ECO:0000313" key="11">
    <source>
        <dbReference type="EMBL" id="OIQ89567.1"/>
    </source>
</evidence>
<dbReference type="InterPro" id="IPR035680">
    <property type="entry name" value="Clx_II_MBL"/>
</dbReference>
<dbReference type="GO" id="GO:0019243">
    <property type="term" value="P:methylglyoxal catabolic process to D-lactate via S-lactoyl-glutathione"/>
    <property type="evidence" value="ECO:0007669"/>
    <property type="project" value="InterPro"/>
</dbReference>
<evidence type="ECO:0000256" key="9">
    <source>
        <dbReference type="ARBA" id="ARBA00031044"/>
    </source>
</evidence>
<accession>A0A1J5RC18</accession>
<dbReference type="HAMAP" id="MF_01374">
    <property type="entry name" value="Glyoxalase_2"/>
    <property type="match status" value="1"/>
</dbReference>
<protein>
    <recommendedName>
        <fullName evidence="5">hydroxyacylglutathione hydrolase</fullName>
        <ecNumber evidence="5">3.1.2.6</ecNumber>
    </recommendedName>
    <alternativeName>
        <fullName evidence="9">Glyoxalase II</fullName>
    </alternativeName>
</protein>
<dbReference type="EMBL" id="MLJW01000325">
    <property type="protein sequence ID" value="OIQ89567.1"/>
    <property type="molecule type" value="Genomic_DNA"/>
</dbReference>
<comment type="catalytic activity">
    <reaction evidence="1">
        <text>an S-(2-hydroxyacyl)glutathione + H2O = a 2-hydroxy carboxylate + glutathione + H(+)</text>
        <dbReference type="Rhea" id="RHEA:21864"/>
        <dbReference type="ChEBI" id="CHEBI:15377"/>
        <dbReference type="ChEBI" id="CHEBI:15378"/>
        <dbReference type="ChEBI" id="CHEBI:57925"/>
        <dbReference type="ChEBI" id="CHEBI:58896"/>
        <dbReference type="ChEBI" id="CHEBI:71261"/>
        <dbReference type="EC" id="3.1.2.6"/>
    </reaction>
</comment>
<proteinExistence type="inferred from homology"/>
<comment type="caution">
    <text evidence="11">The sequence shown here is derived from an EMBL/GenBank/DDBJ whole genome shotgun (WGS) entry which is preliminary data.</text>
</comment>
<comment type="pathway">
    <text evidence="3">Secondary metabolite metabolism; methylglyoxal degradation; (R)-lactate from methylglyoxal: step 2/2.</text>
</comment>
<evidence type="ECO:0000256" key="4">
    <source>
        <dbReference type="ARBA" id="ARBA00006759"/>
    </source>
</evidence>
<comment type="similarity">
    <text evidence="4">Belongs to the metallo-beta-lactamase superfamily. Glyoxalase II family.</text>
</comment>
<evidence type="ECO:0000256" key="7">
    <source>
        <dbReference type="ARBA" id="ARBA00022801"/>
    </source>
</evidence>
<feature type="domain" description="Metallo-beta-lactamase" evidence="10">
    <location>
        <begin position="15"/>
        <end position="175"/>
    </location>
</feature>
<dbReference type="GO" id="GO:0004416">
    <property type="term" value="F:hydroxyacylglutathione hydrolase activity"/>
    <property type="evidence" value="ECO:0007669"/>
    <property type="project" value="UniProtKB-EC"/>
</dbReference>
<dbReference type="SUPFAM" id="SSF56281">
    <property type="entry name" value="Metallo-hydrolase/oxidoreductase"/>
    <property type="match status" value="1"/>
</dbReference>
<dbReference type="GO" id="GO:0046872">
    <property type="term" value="F:metal ion binding"/>
    <property type="evidence" value="ECO:0007669"/>
    <property type="project" value="UniProtKB-KW"/>
</dbReference>
<evidence type="ECO:0000256" key="5">
    <source>
        <dbReference type="ARBA" id="ARBA00011917"/>
    </source>
</evidence>
<dbReference type="NCBIfam" id="TIGR03413">
    <property type="entry name" value="GSH_gloB"/>
    <property type="match status" value="1"/>
</dbReference>
<dbReference type="CDD" id="cd07723">
    <property type="entry name" value="hydroxyacylglutathione_hydrolase_MBL-fold"/>
    <property type="match status" value="1"/>
</dbReference>
<dbReference type="SMART" id="SM00849">
    <property type="entry name" value="Lactamase_B"/>
    <property type="match status" value="1"/>
</dbReference>
<keyword evidence="7 11" id="KW-0378">Hydrolase</keyword>
<keyword evidence="6" id="KW-0479">Metal-binding</keyword>
<organism evidence="11">
    <name type="scientific">mine drainage metagenome</name>
    <dbReference type="NCBI Taxonomy" id="410659"/>
    <lineage>
        <taxon>unclassified sequences</taxon>
        <taxon>metagenomes</taxon>
        <taxon>ecological metagenomes</taxon>
    </lineage>
</organism>
<dbReference type="PIRSF" id="PIRSF005457">
    <property type="entry name" value="Glx"/>
    <property type="match status" value="1"/>
</dbReference>